<dbReference type="Gene3D" id="3.40.50.1110">
    <property type="entry name" value="SGNH hydrolase"/>
    <property type="match status" value="1"/>
</dbReference>
<dbReference type="Proteomes" id="UP000594463">
    <property type="component" value="Chromosome"/>
</dbReference>
<keyword evidence="3" id="KW-1185">Reference proteome</keyword>
<organism evidence="2 3">
    <name type="scientific">Atribacter laminatus</name>
    <dbReference type="NCBI Taxonomy" id="2847778"/>
    <lineage>
        <taxon>Bacteria</taxon>
        <taxon>Pseudomonadati</taxon>
        <taxon>Atribacterota</taxon>
        <taxon>Atribacteria</taxon>
        <taxon>Atribacterales</taxon>
        <taxon>Atribacteraceae</taxon>
        <taxon>Atribacter</taxon>
    </lineage>
</organism>
<dbReference type="GO" id="GO:0016788">
    <property type="term" value="F:hydrolase activity, acting on ester bonds"/>
    <property type="evidence" value="ECO:0007669"/>
    <property type="project" value="UniProtKB-ARBA"/>
</dbReference>
<name>A0A7T1F2P3_ATRLM</name>
<evidence type="ECO:0000313" key="2">
    <source>
        <dbReference type="EMBL" id="QPM67980.1"/>
    </source>
</evidence>
<dbReference type="CDD" id="cd01839">
    <property type="entry name" value="SGNH_arylesterase_like"/>
    <property type="match status" value="1"/>
</dbReference>
<dbReference type="Pfam" id="PF13472">
    <property type="entry name" value="Lipase_GDSL_2"/>
    <property type="match status" value="1"/>
</dbReference>
<gene>
    <name evidence="2" type="ORF">RT761_01194</name>
</gene>
<dbReference type="SUPFAM" id="SSF52266">
    <property type="entry name" value="SGNH hydrolase"/>
    <property type="match status" value="1"/>
</dbReference>
<reference evidence="2 3" key="1">
    <citation type="journal article" date="2021" name="Nat. Commun.">
        <title>Isolation of a member of the candidate phylum Atribacteria reveals a unique cell membrane structure.</title>
        <authorList>
            <person name="Taiki K."/>
            <person name="Nobu M.K."/>
            <person name="Kusada H."/>
            <person name="Meng X.-Y."/>
            <person name="Hosoki N."/>
            <person name="Uematsu K."/>
            <person name="Yoshioka H."/>
            <person name="Kamagata Y."/>
            <person name="Tamaki H."/>
        </authorList>
    </citation>
    <scope>NUCLEOTIDE SEQUENCE [LARGE SCALE GENOMIC DNA]</scope>
    <source>
        <strain evidence="2 3">RT761</strain>
    </source>
</reference>
<dbReference type="AlphaFoldDB" id="A0A7T1F2P3"/>
<dbReference type="InterPro" id="IPR036514">
    <property type="entry name" value="SGNH_hydro_sf"/>
</dbReference>
<evidence type="ECO:0000313" key="3">
    <source>
        <dbReference type="Proteomes" id="UP000594463"/>
    </source>
</evidence>
<feature type="domain" description="SGNH hydrolase-type esterase" evidence="1">
    <location>
        <begin position="11"/>
        <end position="187"/>
    </location>
</feature>
<dbReference type="InterPro" id="IPR013830">
    <property type="entry name" value="SGNH_hydro"/>
</dbReference>
<dbReference type="RefSeq" id="WP_218113146.1">
    <property type="nucleotide sequence ID" value="NZ_CP065383.1"/>
</dbReference>
<sequence>MKNEEIKEVLCFGDSLTWGWNPVDRGRYPFEKRWTGVLQKELGKDYRIIEEGLNGRTTIWDDPIEGEKNGKKYLIPCLESHMPLDLVIIMLGTNDLKLRFNKSAFDIAAAADSLIQLVQKSQAGRDSQSPKSLLVSPPPLGKLTDWEEMMEGGYEKSKKLAGYYEMFARDHQYFFFNAGEVVKTSDLDGLHWEEGENLKFGKAVAKKVKEIFV</sequence>
<proteinExistence type="predicted"/>
<accession>A0A7T1F2P3</accession>
<dbReference type="EMBL" id="CP065383">
    <property type="protein sequence ID" value="QPM67980.1"/>
    <property type="molecule type" value="Genomic_DNA"/>
</dbReference>
<dbReference type="KEGG" id="alam:RT761_01194"/>
<protein>
    <recommendedName>
        <fullName evidence="1">SGNH hydrolase-type esterase domain-containing protein</fullName>
    </recommendedName>
</protein>
<evidence type="ECO:0000259" key="1">
    <source>
        <dbReference type="Pfam" id="PF13472"/>
    </source>
</evidence>